<dbReference type="PRINTS" id="PR00819">
    <property type="entry name" value="CBXCFQXSUPER"/>
</dbReference>
<dbReference type="Pfam" id="PF00004">
    <property type="entry name" value="AAA"/>
    <property type="match status" value="1"/>
</dbReference>
<evidence type="ECO:0000313" key="6">
    <source>
        <dbReference type="Proteomes" id="UP000191240"/>
    </source>
</evidence>
<dbReference type="OrthoDB" id="9806903at2"/>
<evidence type="ECO:0000256" key="1">
    <source>
        <dbReference type="ARBA" id="ARBA00010378"/>
    </source>
</evidence>
<organism evidence="5 6">
    <name type="scientific">Anaerovibrio lipolyticus DSM 3074</name>
    <dbReference type="NCBI Taxonomy" id="1120997"/>
    <lineage>
        <taxon>Bacteria</taxon>
        <taxon>Bacillati</taxon>
        <taxon>Bacillota</taxon>
        <taxon>Negativicutes</taxon>
        <taxon>Selenomonadales</taxon>
        <taxon>Selenomonadaceae</taxon>
        <taxon>Anaerovibrio</taxon>
    </lineage>
</organism>
<dbReference type="SMART" id="SM00382">
    <property type="entry name" value="AAA"/>
    <property type="match status" value="1"/>
</dbReference>
<name>A0A1M6GIC7_9FIRM</name>
<dbReference type="EMBL" id="FQYW01000031">
    <property type="protein sequence ID" value="SHJ09652.1"/>
    <property type="molecule type" value="Genomic_DNA"/>
</dbReference>
<dbReference type="Gene3D" id="3.40.50.300">
    <property type="entry name" value="P-loop containing nucleotide triphosphate hydrolases"/>
    <property type="match status" value="1"/>
</dbReference>
<dbReference type="SUPFAM" id="SSF52540">
    <property type="entry name" value="P-loop containing nucleoside triphosphate hydrolases"/>
    <property type="match status" value="1"/>
</dbReference>
<dbReference type="PANTHER" id="PTHR43392:SF2">
    <property type="entry name" value="AAA-TYPE ATPASE FAMILY PROTEIN _ ANKYRIN REPEAT FAMILY PROTEIN"/>
    <property type="match status" value="1"/>
</dbReference>
<dbReference type="InterPro" id="IPR003593">
    <property type="entry name" value="AAA+_ATPase"/>
</dbReference>
<dbReference type="FunFam" id="3.40.50.300:FF:000216">
    <property type="entry name" value="Type VII secretion ATPase EccA"/>
    <property type="match status" value="1"/>
</dbReference>
<dbReference type="AlphaFoldDB" id="A0A1M6GIC7"/>
<dbReference type="RefSeq" id="WP_052212031.1">
    <property type="nucleotide sequence ID" value="NZ_FQYW01000031.1"/>
</dbReference>
<reference evidence="5 6" key="1">
    <citation type="submission" date="2016-11" db="EMBL/GenBank/DDBJ databases">
        <authorList>
            <person name="Jaros S."/>
            <person name="Januszkiewicz K."/>
            <person name="Wedrychowicz H."/>
        </authorList>
    </citation>
    <scope>NUCLEOTIDE SEQUENCE [LARGE SCALE GENOMIC DNA]</scope>
    <source>
        <strain evidence="5 6">DSM 3074</strain>
    </source>
</reference>
<dbReference type="PANTHER" id="PTHR43392">
    <property type="entry name" value="AAA-TYPE ATPASE FAMILY PROTEIN / ANKYRIN REPEAT FAMILY PROTEIN"/>
    <property type="match status" value="1"/>
</dbReference>
<dbReference type="GO" id="GO:0016887">
    <property type="term" value="F:ATP hydrolysis activity"/>
    <property type="evidence" value="ECO:0007669"/>
    <property type="project" value="InterPro"/>
</dbReference>
<dbReference type="InterPro" id="IPR050773">
    <property type="entry name" value="CbxX/CfxQ_RuBisCO_ESX"/>
</dbReference>
<proteinExistence type="inferred from homology"/>
<dbReference type="InterPro" id="IPR027417">
    <property type="entry name" value="P-loop_NTPase"/>
</dbReference>
<evidence type="ECO:0000256" key="3">
    <source>
        <dbReference type="ARBA" id="ARBA00022840"/>
    </source>
</evidence>
<dbReference type="Gene3D" id="1.10.8.60">
    <property type="match status" value="1"/>
</dbReference>
<accession>A0A1M6GIC7</accession>
<gene>
    <name evidence="5" type="ORF">SAMN02745671_02672</name>
</gene>
<evidence type="ECO:0000313" key="5">
    <source>
        <dbReference type="EMBL" id="SHJ09652.1"/>
    </source>
</evidence>
<sequence>MIIYKAELIYESLQCGNNDKETLNPEIDDKKIVRIINDVNDDLGFCCGLDDNLSVAVVSGEYGRWDIVWACNLEKITLKDCEKWLKNHFLDNYAVKKVVVDNIHEISVKEFNKLLDKANDKNFYSGWNIVNKLGLDYFENRRFRVQEHVYRQENITKRKIKSLADEIMADQSLLEEIDRIYSRQNEKKYYGNPVHYVIKAGTVQAANDIISLLVFALKANKRLLGGRVSYVNNISEHCCDDEEFQQMFKTGRGSAVAIDMSGTDEDHGVYASAYREVVDFIAKSVMDNQLYTLCFLVQISENPGFSKGLIASVQEDIHLIEICEGRGDKEQAVNYLEKLTTKSQFKASREELERALPSQTKTFTATEVYKTYNKWFSNGLKSKAYKAYKAVEKVAIKEKKKGNKPYEELKNMVGLVNIKALVDQIINTAKIRQSRSKMGLDNYNVSQHMLFTGNPGSAKTTVARLMAEILKQEGVLETGHFVECGRADLVGKYVGWTAQIVQKKFREAVGGILFIDEAYALVDDTNSFGAEAINTIVQEMENRRDNVIVIFAGYPDKMEHFLSENEGLRSRIAFHLDFPDYNAEEMLQILELMVKNKGYVIDDEVREKCLDIFKCACGQSEFGNGRFARNLLEQAMMKQSDRLIKEFNGKKLSRKDLISLTAEDFSVNAEKMYKKPKSAIGFV</sequence>
<evidence type="ECO:0000256" key="2">
    <source>
        <dbReference type="ARBA" id="ARBA00022741"/>
    </source>
</evidence>
<dbReference type="Pfam" id="PF17866">
    <property type="entry name" value="AAA_lid_6"/>
    <property type="match status" value="1"/>
</dbReference>
<dbReference type="InterPro" id="IPR000641">
    <property type="entry name" value="CbxX/CfxQ"/>
</dbReference>
<dbReference type="Proteomes" id="UP000191240">
    <property type="component" value="Unassembled WGS sequence"/>
</dbReference>
<dbReference type="InterPro" id="IPR003959">
    <property type="entry name" value="ATPase_AAA_core"/>
</dbReference>
<comment type="similarity">
    <text evidence="1">Belongs to the CbxX/CfxQ family.</text>
</comment>
<dbReference type="InterPro" id="IPR041627">
    <property type="entry name" value="AAA_lid_6"/>
</dbReference>
<evidence type="ECO:0000259" key="4">
    <source>
        <dbReference type="SMART" id="SM00382"/>
    </source>
</evidence>
<keyword evidence="2" id="KW-0547">Nucleotide-binding</keyword>
<protein>
    <submittedName>
        <fullName evidence="5">ATPase family associated with various cellular activities (AAA)</fullName>
    </submittedName>
</protein>
<dbReference type="GO" id="GO:0005524">
    <property type="term" value="F:ATP binding"/>
    <property type="evidence" value="ECO:0007669"/>
    <property type="project" value="UniProtKB-KW"/>
</dbReference>
<feature type="domain" description="AAA+ ATPase" evidence="4">
    <location>
        <begin position="445"/>
        <end position="580"/>
    </location>
</feature>
<dbReference type="CDD" id="cd00009">
    <property type="entry name" value="AAA"/>
    <property type="match status" value="1"/>
</dbReference>
<keyword evidence="3" id="KW-0067">ATP-binding</keyword>